<keyword evidence="8" id="KW-0675">Receptor</keyword>
<evidence type="ECO:0008006" key="12">
    <source>
        <dbReference type="Google" id="ProtNLM"/>
    </source>
</evidence>
<keyword evidence="9" id="KW-0325">Glycoprotein</keyword>
<proteinExistence type="inferred from homology"/>
<dbReference type="PANTHER" id="PTHR48052:SF8">
    <property type="entry name" value="LRR RECEPTOR-LIKE SERINE_THREONINE-PROTEIN KINASE FLS2"/>
    <property type="match status" value="1"/>
</dbReference>
<evidence type="ECO:0000256" key="9">
    <source>
        <dbReference type="ARBA" id="ARBA00023180"/>
    </source>
</evidence>
<dbReference type="Proteomes" id="UP000235145">
    <property type="component" value="Unassembled WGS sequence"/>
</dbReference>
<keyword evidence="6" id="KW-1133">Transmembrane helix</keyword>
<dbReference type="PANTHER" id="PTHR48052">
    <property type="entry name" value="UNNAMED PRODUCT"/>
    <property type="match status" value="1"/>
</dbReference>
<keyword evidence="4" id="KW-0812">Transmembrane</keyword>
<evidence type="ECO:0000313" key="10">
    <source>
        <dbReference type="EMBL" id="KAJ0222055.1"/>
    </source>
</evidence>
<name>A0A9R1XP17_LACSA</name>
<evidence type="ECO:0000256" key="5">
    <source>
        <dbReference type="ARBA" id="ARBA00022729"/>
    </source>
</evidence>
<evidence type="ECO:0000256" key="4">
    <source>
        <dbReference type="ARBA" id="ARBA00022692"/>
    </source>
</evidence>
<dbReference type="Gene3D" id="3.80.10.10">
    <property type="entry name" value="Ribonuclease Inhibitor"/>
    <property type="match status" value="1"/>
</dbReference>
<evidence type="ECO:0000256" key="7">
    <source>
        <dbReference type="ARBA" id="ARBA00023136"/>
    </source>
</evidence>
<keyword evidence="5" id="KW-0732">Signal</keyword>
<dbReference type="InterPro" id="IPR001611">
    <property type="entry name" value="Leu-rich_rpt"/>
</dbReference>
<evidence type="ECO:0000256" key="1">
    <source>
        <dbReference type="ARBA" id="ARBA00004251"/>
    </source>
</evidence>
<evidence type="ECO:0000256" key="2">
    <source>
        <dbReference type="ARBA" id="ARBA00009592"/>
    </source>
</evidence>
<comment type="caution">
    <text evidence="10">The sequence shown here is derived from an EMBL/GenBank/DDBJ whole genome shotgun (WGS) entry which is preliminary data.</text>
</comment>
<evidence type="ECO:0000313" key="11">
    <source>
        <dbReference type="Proteomes" id="UP000235145"/>
    </source>
</evidence>
<reference evidence="10 11" key="1">
    <citation type="journal article" date="2017" name="Nat. Commun.">
        <title>Genome assembly with in vitro proximity ligation data and whole-genome triplication in lettuce.</title>
        <authorList>
            <person name="Reyes-Chin-Wo S."/>
            <person name="Wang Z."/>
            <person name="Yang X."/>
            <person name="Kozik A."/>
            <person name="Arikit S."/>
            <person name="Song C."/>
            <person name="Xia L."/>
            <person name="Froenicke L."/>
            <person name="Lavelle D.O."/>
            <person name="Truco M.J."/>
            <person name="Xia R."/>
            <person name="Zhu S."/>
            <person name="Xu C."/>
            <person name="Xu H."/>
            <person name="Xu X."/>
            <person name="Cox K."/>
            <person name="Korf I."/>
            <person name="Meyers B.C."/>
            <person name="Michelmore R.W."/>
        </authorList>
    </citation>
    <scope>NUCLEOTIDE SEQUENCE [LARGE SCALE GENOMIC DNA]</scope>
    <source>
        <strain evidence="11">cv. Salinas</strain>
        <tissue evidence="10">Seedlings</tissue>
    </source>
</reference>
<comment type="similarity">
    <text evidence="2">Belongs to the RLP family.</text>
</comment>
<evidence type="ECO:0000256" key="6">
    <source>
        <dbReference type="ARBA" id="ARBA00022989"/>
    </source>
</evidence>
<keyword evidence="7" id="KW-0472">Membrane</keyword>
<dbReference type="GO" id="GO:0005886">
    <property type="term" value="C:plasma membrane"/>
    <property type="evidence" value="ECO:0007669"/>
    <property type="project" value="UniProtKB-SubCell"/>
</dbReference>
<dbReference type="AlphaFoldDB" id="A0A9R1XP17"/>
<keyword evidence="3" id="KW-1003">Cell membrane</keyword>
<dbReference type="EMBL" id="NBSK02000002">
    <property type="protein sequence ID" value="KAJ0222055.1"/>
    <property type="molecule type" value="Genomic_DNA"/>
</dbReference>
<protein>
    <recommendedName>
        <fullName evidence="12">Leucine-rich repeat-containing N-terminal plant-type domain-containing protein</fullName>
    </recommendedName>
</protein>
<dbReference type="Pfam" id="PF13855">
    <property type="entry name" value="LRR_8"/>
    <property type="match status" value="1"/>
</dbReference>
<evidence type="ECO:0000256" key="3">
    <source>
        <dbReference type="ARBA" id="ARBA00022475"/>
    </source>
</evidence>
<comment type="subcellular location">
    <subcellularLocation>
        <location evidence="1">Cell membrane</location>
        <topology evidence="1">Single-pass type I membrane protein</topology>
    </subcellularLocation>
</comment>
<dbReference type="SUPFAM" id="SSF52058">
    <property type="entry name" value="L domain-like"/>
    <property type="match status" value="1"/>
</dbReference>
<organism evidence="10 11">
    <name type="scientific">Lactuca sativa</name>
    <name type="common">Garden lettuce</name>
    <dbReference type="NCBI Taxonomy" id="4236"/>
    <lineage>
        <taxon>Eukaryota</taxon>
        <taxon>Viridiplantae</taxon>
        <taxon>Streptophyta</taxon>
        <taxon>Embryophyta</taxon>
        <taxon>Tracheophyta</taxon>
        <taxon>Spermatophyta</taxon>
        <taxon>Magnoliopsida</taxon>
        <taxon>eudicotyledons</taxon>
        <taxon>Gunneridae</taxon>
        <taxon>Pentapetalae</taxon>
        <taxon>asterids</taxon>
        <taxon>campanulids</taxon>
        <taxon>Asterales</taxon>
        <taxon>Asteraceae</taxon>
        <taxon>Cichorioideae</taxon>
        <taxon>Cichorieae</taxon>
        <taxon>Lactucinae</taxon>
        <taxon>Lactuca</taxon>
    </lineage>
</organism>
<evidence type="ECO:0000256" key="8">
    <source>
        <dbReference type="ARBA" id="ARBA00023170"/>
    </source>
</evidence>
<gene>
    <name evidence="10" type="ORF">LSAT_V11C200095850</name>
</gene>
<dbReference type="InterPro" id="IPR032675">
    <property type="entry name" value="LRR_dom_sf"/>
</dbReference>
<keyword evidence="11" id="KW-1185">Reference proteome</keyword>
<sequence length="171" mass="19187">MVRLIKSPIHPYLSNSSTLLFLTFNQIISKVYGILIWNFETLLSSLPNLQLLDLSHSGLSVVTDNSTSYVSPGFWYLDLSFCNLNVFPKSNEIRGSIPDWAGEIGENQSTILDLSNNSITGLPQFQWDGLYELFLQSNMTQGPFPTSIYNMSSLQFLDMSNNSFNGVIPQC</sequence>
<accession>A0A9R1XP17</accession>